<dbReference type="InterPro" id="IPR029058">
    <property type="entry name" value="AB_hydrolase_fold"/>
</dbReference>
<protein>
    <submittedName>
        <fullName evidence="2">Alpha/beta hydrolase</fullName>
    </submittedName>
</protein>
<evidence type="ECO:0000259" key="1">
    <source>
        <dbReference type="Pfam" id="PF00561"/>
    </source>
</evidence>
<dbReference type="PANTHER" id="PTHR43139:SF52">
    <property type="entry name" value="SI:DKEY-122A22.2"/>
    <property type="match status" value="1"/>
</dbReference>
<keyword evidence="2" id="KW-0378">Hydrolase</keyword>
<dbReference type="InterPro" id="IPR052370">
    <property type="entry name" value="Meta-cleavage_hydrolase"/>
</dbReference>
<dbReference type="InterPro" id="IPR000073">
    <property type="entry name" value="AB_hydrolase_1"/>
</dbReference>
<gene>
    <name evidence="2" type="ORF">DVT68_19320</name>
</gene>
<accession>A0A370K2P5</accession>
<dbReference type="SUPFAM" id="SSF53474">
    <property type="entry name" value="alpha/beta-Hydrolases"/>
    <property type="match status" value="1"/>
</dbReference>
<dbReference type="Gene3D" id="3.40.50.1820">
    <property type="entry name" value="alpha/beta hydrolase"/>
    <property type="match status" value="1"/>
</dbReference>
<dbReference type="AlphaFoldDB" id="A0A370K2P5"/>
<feature type="domain" description="AB hydrolase-1" evidence="1">
    <location>
        <begin position="188"/>
        <end position="320"/>
    </location>
</feature>
<dbReference type="PANTHER" id="PTHR43139">
    <property type="entry name" value="SI:DKEY-122A22.2"/>
    <property type="match status" value="1"/>
</dbReference>
<proteinExistence type="predicted"/>
<sequence>MIFSSELNFWLSIGRFAQQCSAGTGWGYSMDRQDACRCCDRACSHPRPAWPGAGRAAARWAIMGQARSVGRRGNGRRHYRPSGRLMCRGQSPRSPDILYWPLASGNYRSRVDRLHPTPRSLCSGHTNTRKIMKPWTMVALTLVLGAACRAQEPTPPLVSDPVYTRPARLVDIGGGQRLNLYCLGSGSPAVIMDAGMGDSTISWALVQPALAHSTKVCSFDRAGLGFSDAARRPSTPRNQSEDLHRLLAAAGIRPPYVLVGHSLAGMNVRVFADMYRADVAGMVIVEGSHEDQSTRGWAIGVPGQKDRYDAYLKDAHACVAEAEKGLVMGTPAYEKCVGVPDARVSPDINRAQQAYAVSPRWQAAVASERENVFYESAAEARGTRKDFGDMPIIVLTHSPFAKRSDETQDERNQRTLLWEDLHLQVAAMSSRGINVIVPNSTHYIQYDKPQVVIDAVRQVVSESRDR</sequence>
<dbReference type="Pfam" id="PF00561">
    <property type="entry name" value="Abhydrolase_1"/>
    <property type="match status" value="1"/>
</dbReference>
<dbReference type="GO" id="GO:0016787">
    <property type="term" value="F:hydrolase activity"/>
    <property type="evidence" value="ECO:0007669"/>
    <property type="project" value="UniProtKB-KW"/>
</dbReference>
<reference evidence="2 3" key="1">
    <citation type="submission" date="2018-07" db="EMBL/GenBank/DDBJ databases">
        <title>Dyella solisilvae sp. nov., isolated from the pine and broad-leaved mixed forest soil.</title>
        <authorList>
            <person name="Gao Z."/>
            <person name="Qiu L."/>
        </authorList>
    </citation>
    <scope>NUCLEOTIDE SEQUENCE [LARGE SCALE GENOMIC DNA]</scope>
    <source>
        <strain evidence="2 3">DHG54</strain>
    </source>
</reference>
<comment type="caution">
    <text evidence="2">The sequence shown here is derived from an EMBL/GenBank/DDBJ whole genome shotgun (WGS) entry which is preliminary data.</text>
</comment>
<dbReference type="EMBL" id="QQSY01000009">
    <property type="protein sequence ID" value="RDI96945.1"/>
    <property type="molecule type" value="Genomic_DNA"/>
</dbReference>
<keyword evidence="3" id="KW-1185">Reference proteome</keyword>
<organism evidence="2 3">
    <name type="scientific">Dyella solisilvae</name>
    <dbReference type="NCBI Taxonomy" id="1920168"/>
    <lineage>
        <taxon>Bacteria</taxon>
        <taxon>Pseudomonadati</taxon>
        <taxon>Pseudomonadota</taxon>
        <taxon>Gammaproteobacteria</taxon>
        <taxon>Lysobacterales</taxon>
        <taxon>Rhodanobacteraceae</taxon>
        <taxon>Dyella</taxon>
    </lineage>
</organism>
<dbReference type="Proteomes" id="UP000254711">
    <property type="component" value="Unassembled WGS sequence"/>
</dbReference>
<evidence type="ECO:0000313" key="2">
    <source>
        <dbReference type="EMBL" id="RDI96945.1"/>
    </source>
</evidence>
<name>A0A370K2P5_9GAMM</name>
<evidence type="ECO:0000313" key="3">
    <source>
        <dbReference type="Proteomes" id="UP000254711"/>
    </source>
</evidence>